<dbReference type="PRINTS" id="PR00625">
    <property type="entry name" value="JDOMAIN"/>
</dbReference>
<feature type="region of interest" description="Disordered" evidence="2">
    <location>
        <begin position="159"/>
        <end position="221"/>
    </location>
</feature>
<proteinExistence type="predicted"/>
<dbReference type="PANTHER" id="PTHR43096:SF52">
    <property type="entry name" value="DNAJ HOMOLOG 1, MITOCHONDRIAL-RELATED"/>
    <property type="match status" value="1"/>
</dbReference>
<dbReference type="AlphaFoldDB" id="A0A1C3Y5W2"/>
<dbReference type="STRING" id="1138170.GA0061105_108182"/>
<evidence type="ECO:0000313" key="4">
    <source>
        <dbReference type="EMBL" id="SCB59825.1"/>
    </source>
</evidence>
<dbReference type="InterPro" id="IPR008971">
    <property type="entry name" value="HSP40/DnaJ_pept-bd"/>
</dbReference>
<feature type="region of interest" description="Disordered" evidence="2">
    <location>
        <begin position="124"/>
        <end position="147"/>
    </location>
</feature>
<dbReference type="InterPro" id="IPR001623">
    <property type="entry name" value="DnaJ_domain"/>
</dbReference>
<dbReference type="GO" id="GO:0051082">
    <property type="term" value="F:unfolded protein binding"/>
    <property type="evidence" value="ECO:0007669"/>
    <property type="project" value="InterPro"/>
</dbReference>
<evidence type="ECO:0000313" key="5">
    <source>
        <dbReference type="Proteomes" id="UP000198723"/>
    </source>
</evidence>
<evidence type="ECO:0000256" key="1">
    <source>
        <dbReference type="ARBA" id="ARBA00023186"/>
    </source>
</evidence>
<dbReference type="SMART" id="SM00271">
    <property type="entry name" value="DnaJ"/>
    <property type="match status" value="1"/>
</dbReference>
<gene>
    <name evidence="4" type="ORF">GA0061105_108182</name>
</gene>
<name>A0A1C3Y5W2_9HYPH</name>
<sequence length="413" mass="44507">MPGKDRRPHRNTGGFDMRDPYKILGVKRDAAADEIKAAWRNMAKAAHPDHNQDDPTATARFAEIGRAYETLRDPRKRSLFDNAVRMAEAKKQEQTIMQQRQAAREAAARAKAAQANAERVMEELARAAQKAAGDGSRQQTDASEGAEEMVERIFGAQARAAAGGQAQGRAQQAHSQQTHSQQTHSQQAQGQTQAEAGKRGDGETAETSEEPGETSNNAGANLSLPLSILTSLVRRFTGAKDTGLEKAPDEVTTATVTIDEVLKSGWVTASLPEGREIGFALPGGTTDGHEIRLKGQGFKLPGMQRGDAVVNIRIAPDPRFTVDGFDLHAVLPISIENAVLGTEARIDGPSGPLDITVPAWSGSDKTIAIAGEGLPREDGSRGDLVVELRIILWEKPDDKITDLMRSMREGLFL</sequence>
<dbReference type="Pfam" id="PF00226">
    <property type="entry name" value="DnaJ"/>
    <property type="match status" value="1"/>
</dbReference>
<evidence type="ECO:0000259" key="3">
    <source>
        <dbReference type="PROSITE" id="PS50076"/>
    </source>
</evidence>
<feature type="compositionally biased region" description="Acidic residues" evidence="2">
    <location>
        <begin position="203"/>
        <end position="212"/>
    </location>
</feature>
<dbReference type="Proteomes" id="UP000198723">
    <property type="component" value="Unassembled WGS sequence"/>
</dbReference>
<dbReference type="Gene3D" id="1.10.287.110">
    <property type="entry name" value="DnaJ domain"/>
    <property type="match status" value="1"/>
</dbReference>
<dbReference type="PROSITE" id="PS50076">
    <property type="entry name" value="DNAJ_2"/>
    <property type="match status" value="1"/>
</dbReference>
<evidence type="ECO:0000256" key="2">
    <source>
        <dbReference type="SAM" id="MobiDB-lite"/>
    </source>
</evidence>
<accession>A0A1C3Y5W2</accession>
<reference evidence="4 5" key="1">
    <citation type="submission" date="2016-08" db="EMBL/GenBank/DDBJ databases">
        <authorList>
            <person name="Seilhamer J.J."/>
        </authorList>
    </citation>
    <scope>NUCLEOTIDE SEQUENCE [LARGE SCALE GENOMIC DNA]</scope>
    <source>
        <strain evidence="4 5">HBR26</strain>
    </source>
</reference>
<feature type="compositionally biased region" description="Low complexity" evidence="2">
    <location>
        <begin position="159"/>
        <end position="193"/>
    </location>
</feature>
<dbReference type="PROSITE" id="PS00636">
    <property type="entry name" value="DNAJ_1"/>
    <property type="match status" value="1"/>
</dbReference>
<keyword evidence="1" id="KW-0143">Chaperone</keyword>
<dbReference type="Pfam" id="PF01556">
    <property type="entry name" value="DnaJ_C"/>
    <property type="match status" value="1"/>
</dbReference>
<dbReference type="InterPro" id="IPR018253">
    <property type="entry name" value="DnaJ_domain_CS"/>
</dbReference>
<dbReference type="PANTHER" id="PTHR43096">
    <property type="entry name" value="DNAJ HOMOLOG 1, MITOCHONDRIAL-RELATED"/>
    <property type="match status" value="1"/>
</dbReference>
<dbReference type="EMBL" id="FMAJ01000008">
    <property type="protein sequence ID" value="SCB59825.1"/>
    <property type="molecule type" value="Genomic_DNA"/>
</dbReference>
<dbReference type="GO" id="GO:0042026">
    <property type="term" value="P:protein refolding"/>
    <property type="evidence" value="ECO:0007669"/>
    <property type="project" value="TreeGrafter"/>
</dbReference>
<dbReference type="Gene3D" id="2.60.260.20">
    <property type="entry name" value="Urease metallochaperone UreE, N-terminal domain"/>
    <property type="match status" value="2"/>
</dbReference>
<dbReference type="SUPFAM" id="SSF46565">
    <property type="entry name" value="Chaperone J-domain"/>
    <property type="match status" value="1"/>
</dbReference>
<dbReference type="CDD" id="cd10747">
    <property type="entry name" value="DnaJ_C"/>
    <property type="match status" value="1"/>
</dbReference>
<dbReference type="SUPFAM" id="SSF49493">
    <property type="entry name" value="HSP40/DnaJ peptide-binding domain"/>
    <property type="match status" value="2"/>
</dbReference>
<protein>
    <submittedName>
        <fullName evidence="4">DnaJ-class molecular chaperone with C-terminal Zn finger domain</fullName>
    </submittedName>
</protein>
<dbReference type="GO" id="GO:0005737">
    <property type="term" value="C:cytoplasm"/>
    <property type="evidence" value="ECO:0007669"/>
    <property type="project" value="TreeGrafter"/>
</dbReference>
<dbReference type="InterPro" id="IPR036869">
    <property type="entry name" value="J_dom_sf"/>
</dbReference>
<dbReference type="InterPro" id="IPR002939">
    <property type="entry name" value="DnaJ_C"/>
</dbReference>
<dbReference type="CDD" id="cd06257">
    <property type="entry name" value="DnaJ"/>
    <property type="match status" value="1"/>
</dbReference>
<organism evidence="4 5">
    <name type="scientific">Rhizobium aethiopicum</name>
    <dbReference type="NCBI Taxonomy" id="1138170"/>
    <lineage>
        <taxon>Bacteria</taxon>
        <taxon>Pseudomonadati</taxon>
        <taxon>Pseudomonadota</taxon>
        <taxon>Alphaproteobacteria</taxon>
        <taxon>Hyphomicrobiales</taxon>
        <taxon>Rhizobiaceae</taxon>
        <taxon>Rhizobium/Agrobacterium group</taxon>
        <taxon>Rhizobium</taxon>
    </lineage>
</organism>
<feature type="domain" description="J" evidence="3">
    <location>
        <begin position="19"/>
        <end position="84"/>
    </location>
</feature>